<evidence type="ECO:0000256" key="4">
    <source>
        <dbReference type="PIRSR" id="PIRSR601820-3"/>
    </source>
</evidence>
<name>A0AAN9GGT2_9CAEN</name>
<feature type="disulfide bond" evidence="4">
    <location>
        <begin position="21"/>
        <end position="86"/>
    </location>
</feature>
<dbReference type="GO" id="GO:0051045">
    <property type="term" value="P:negative regulation of membrane protein ectodomain proteolysis"/>
    <property type="evidence" value="ECO:0007669"/>
    <property type="project" value="TreeGrafter"/>
</dbReference>
<dbReference type="Pfam" id="PF00965">
    <property type="entry name" value="TIMP"/>
    <property type="match status" value="1"/>
</dbReference>
<evidence type="ECO:0000256" key="2">
    <source>
        <dbReference type="ARBA" id="ARBA00022525"/>
    </source>
</evidence>
<accession>A0AAN9GGT2</accession>
<evidence type="ECO:0000256" key="3">
    <source>
        <dbReference type="PIRSR" id="PIRSR601820-1"/>
    </source>
</evidence>
<dbReference type="EMBL" id="JBAMIC010000004">
    <property type="protein sequence ID" value="KAK7107299.1"/>
    <property type="molecule type" value="Genomic_DNA"/>
</dbReference>
<dbReference type="PANTHER" id="PTHR11844:SF33">
    <property type="entry name" value="TISSUE INHIBITOR OF METALLOPROTEINASE"/>
    <property type="match status" value="1"/>
</dbReference>
<dbReference type="GO" id="GO:0031012">
    <property type="term" value="C:extracellular matrix"/>
    <property type="evidence" value="ECO:0007669"/>
    <property type="project" value="TreeGrafter"/>
</dbReference>
<organism evidence="6 7">
    <name type="scientific">Littorina saxatilis</name>
    <dbReference type="NCBI Taxonomy" id="31220"/>
    <lineage>
        <taxon>Eukaryota</taxon>
        <taxon>Metazoa</taxon>
        <taxon>Spiralia</taxon>
        <taxon>Lophotrochozoa</taxon>
        <taxon>Mollusca</taxon>
        <taxon>Gastropoda</taxon>
        <taxon>Caenogastropoda</taxon>
        <taxon>Littorinimorpha</taxon>
        <taxon>Littorinoidea</taxon>
        <taxon>Littorinidae</taxon>
        <taxon>Littorina</taxon>
    </lineage>
</organism>
<evidence type="ECO:0000256" key="5">
    <source>
        <dbReference type="SAM" id="SignalP"/>
    </source>
</evidence>
<evidence type="ECO:0000313" key="7">
    <source>
        <dbReference type="Proteomes" id="UP001374579"/>
    </source>
</evidence>
<dbReference type="GO" id="GO:0008191">
    <property type="term" value="F:metalloendopeptidase inhibitor activity"/>
    <property type="evidence" value="ECO:0007669"/>
    <property type="project" value="InterPro"/>
</dbReference>
<sequence length="156" mass="16739">MAAMFFGLVLLSACVALCFACRCPYRPYPEYFCGYDILFKGQALSEVVEGSSRYYTVRVDQVFQMPPSLSGALVLLVATYTQGSMCGMTLDLNTDIVFAGSSLSYGVMRTGTCQPTVVWSGLTTEVQTLLTSAGLGQYCANLTNTGPQTTLTPLDG</sequence>
<reference evidence="6 7" key="1">
    <citation type="submission" date="2024-02" db="EMBL/GenBank/DDBJ databases">
        <title>Chromosome-scale genome assembly of the rough periwinkle Littorina saxatilis.</title>
        <authorList>
            <person name="De Jode A."/>
            <person name="Faria R."/>
            <person name="Formenti G."/>
            <person name="Sims Y."/>
            <person name="Smith T.P."/>
            <person name="Tracey A."/>
            <person name="Wood J.M.D."/>
            <person name="Zagrodzka Z.B."/>
            <person name="Johannesson K."/>
            <person name="Butlin R.K."/>
            <person name="Leder E.H."/>
        </authorList>
    </citation>
    <scope>NUCLEOTIDE SEQUENCE [LARGE SCALE GENOMIC DNA]</scope>
    <source>
        <strain evidence="6">Snail1</strain>
        <tissue evidence="6">Muscle</tissue>
    </source>
</reference>
<keyword evidence="4" id="KW-1015">Disulfide bond</keyword>
<evidence type="ECO:0000313" key="6">
    <source>
        <dbReference type="EMBL" id="KAK7107299.1"/>
    </source>
</evidence>
<comment type="caution">
    <text evidence="6">The sequence shown here is derived from an EMBL/GenBank/DDBJ whole genome shotgun (WGS) entry which is preliminary data.</text>
</comment>
<dbReference type="AlphaFoldDB" id="A0AAN9GGT2"/>
<keyword evidence="7" id="KW-1185">Reference proteome</keyword>
<keyword evidence="3" id="KW-0479">Metal-binding</keyword>
<comment type="subcellular location">
    <subcellularLocation>
        <location evidence="1">Secreted</location>
    </subcellularLocation>
</comment>
<dbReference type="Proteomes" id="UP001374579">
    <property type="component" value="Unassembled WGS sequence"/>
</dbReference>
<dbReference type="InterPro" id="IPR008993">
    <property type="entry name" value="TIMP-like_OB-fold"/>
</dbReference>
<evidence type="ECO:0008006" key="8">
    <source>
        <dbReference type="Google" id="ProtNLM"/>
    </source>
</evidence>
<feature type="binding site" evidence="3">
    <location>
        <position position="21"/>
    </location>
    <ligand>
        <name>Zn(2+)</name>
        <dbReference type="ChEBI" id="CHEBI:29105"/>
        <note>ligand shared with metalloproteinase partner</note>
    </ligand>
</feature>
<protein>
    <recommendedName>
        <fullName evidence="8">NTR domain-containing protein</fullName>
    </recommendedName>
</protein>
<dbReference type="Gene3D" id="2.40.50.120">
    <property type="match status" value="1"/>
</dbReference>
<dbReference type="GO" id="GO:0046872">
    <property type="term" value="F:metal ion binding"/>
    <property type="evidence" value="ECO:0007669"/>
    <property type="project" value="UniProtKB-KW"/>
</dbReference>
<dbReference type="GO" id="GO:0002020">
    <property type="term" value="F:protease binding"/>
    <property type="evidence" value="ECO:0007669"/>
    <property type="project" value="TreeGrafter"/>
</dbReference>
<dbReference type="InterPro" id="IPR001820">
    <property type="entry name" value="TIMP"/>
</dbReference>
<feature type="chain" id="PRO_5042812164" description="NTR domain-containing protein" evidence="5">
    <location>
        <begin position="21"/>
        <end position="156"/>
    </location>
</feature>
<feature type="disulfide bond" evidence="4">
    <location>
        <begin position="23"/>
        <end position="113"/>
    </location>
</feature>
<evidence type="ECO:0000256" key="1">
    <source>
        <dbReference type="ARBA" id="ARBA00004613"/>
    </source>
</evidence>
<keyword evidence="2" id="KW-0964">Secreted</keyword>
<keyword evidence="5" id="KW-0732">Signal</keyword>
<proteinExistence type="predicted"/>
<keyword evidence="3" id="KW-0862">Zinc</keyword>
<gene>
    <name evidence="6" type="ORF">V1264_015246</name>
</gene>
<dbReference type="GO" id="GO:0005615">
    <property type="term" value="C:extracellular space"/>
    <property type="evidence" value="ECO:0007669"/>
    <property type="project" value="TreeGrafter"/>
</dbReference>
<dbReference type="SUPFAM" id="SSF50242">
    <property type="entry name" value="TIMP-like"/>
    <property type="match status" value="1"/>
</dbReference>
<feature type="signal peptide" evidence="5">
    <location>
        <begin position="1"/>
        <end position="20"/>
    </location>
</feature>
<dbReference type="PANTHER" id="PTHR11844">
    <property type="entry name" value="METALLOPROTEASE INHIBITOR"/>
    <property type="match status" value="1"/>
</dbReference>